<comment type="caution">
    <text evidence="2">The sequence shown here is derived from an EMBL/GenBank/DDBJ whole genome shotgun (WGS) entry which is preliminary data.</text>
</comment>
<feature type="non-terminal residue" evidence="2">
    <location>
        <position position="1"/>
    </location>
</feature>
<feature type="non-terminal residue" evidence="2">
    <location>
        <position position="60"/>
    </location>
</feature>
<name>A0AA38G932_TAXCH</name>
<proteinExistence type="predicted"/>
<keyword evidence="3" id="KW-1185">Reference proteome</keyword>
<feature type="region of interest" description="Disordered" evidence="1">
    <location>
        <begin position="1"/>
        <end position="29"/>
    </location>
</feature>
<protein>
    <submittedName>
        <fullName evidence="2">Uncharacterized protein</fullName>
    </submittedName>
</protein>
<organism evidence="2 3">
    <name type="scientific">Taxus chinensis</name>
    <name type="common">Chinese yew</name>
    <name type="synonym">Taxus wallichiana var. chinensis</name>
    <dbReference type="NCBI Taxonomy" id="29808"/>
    <lineage>
        <taxon>Eukaryota</taxon>
        <taxon>Viridiplantae</taxon>
        <taxon>Streptophyta</taxon>
        <taxon>Embryophyta</taxon>
        <taxon>Tracheophyta</taxon>
        <taxon>Spermatophyta</taxon>
        <taxon>Pinopsida</taxon>
        <taxon>Pinidae</taxon>
        <taxon>Conifers II</taxon>
        <taxon>Cupressales</taxon>
        <taxon>Taxaceae</taxon>
        <taxon>Taxus</taxon>
    </lineage>
</organism>
<dbReference type="AlphaFoldDB" id="A0AA38G932"/>
<reference evidence="2 3" key="1">
    <citation type="journal article" date="2021" name="Nat. Plants">
        <title>The Taxus genome provides insights into paclitaxel biosynthesis.</title>
        <authorList>
            <person name="Xiong X."/>
            <person name="Gou J."/>
            <person name="Liao Q."/>
            <person name="Li Y."/>
            <person name="Zhou Q."/>
            <person name="Bi G."/>
            <person name="Li C."/>
            <person name="Du R."/>
            <person name="Wang X."/>
            <person name="Sun T."/>
            <person name="Guo L."/>
            <person name="Liang H."/>
            <person name="Lu P."/>
            <person name="Wu Y."/>
            <person name="Zhang Z."/>
            <person name="Ro D.K."/>
            <person name="Shang Y."/>
            <person name="Huang S."/>
            <person name="Yan J."/>
        </authorList>
    </citation>
    <scope>NUCLEOTIDE SEQUENCE [LARGE SCALE GENOMIC DNA]</scope>
    <source>
        <strain evidence="2">Ta-2019</strain>
    </source>
</reference>
<evidence type="ECO:0000256" key="1">
    <source>
        <dbReference type="SAM" id="MobiDB-lite"/>
    </source>
</evidence>
<accession>A0AA38G932</accession>
<evidence type="ECO:0000313" key="3">
    <source>
        <dbReference type="Proteomes" id="UP000824469"/>
    </source>
</evidence>
<gene>
    <name evidence="2" type="ORF">KI387_020651</name>
</gene>
<sequence length="60" mass="6100">GILIGNVPIDGSSGGVGNGRKKIGSSPAQPEAIVSTMPNSFHGVANNDTYPNEVLASKYD</sequence>
<dbReference type="Proteomes" id="UP000824469">
    <property type="component" value="Unassembled WGS sequence"/>
</dbReference>
<evidence type="ECO:0000313" key="2">
    <source>
        <dbReference type="EMBL" id="KAH9318882.1"/>
    </source>
</evidence>
<dbReference type="EMBL" id="JAHRHJ020000004">
    <property type="protein sequence ID" value="KAH9318882.1"/>
    <property type="molecule type" value="Genomic_DNA"/>
</dbReference>